<sequence length="462" mass="50269">MLPSGAELVARFLRTNGYTETLHSFVLEAGLPPDVGANPSDATTIESILQEKQAFDTSLNFEKLGLDDGGRSWAARAPSQPTIIASLPSRSNILSVSVFDLSLCSAASSRQYIAVTTADRKLHLLDPSTPNFEVNRSYVSFQDSPILDVVPLGTRRILAASMSGRLVLYDTVQDEILEERKDHSKYIVKVATFDEEGITWVATAGWDSKIFLYRLETDGALLGQPTAELSLPSIPEALVFVTSPEDGSPLLLVTRRDCTFLFFYTLPSLDAPAMELLGKQNLAPHSNAWISFTPSDVQLCPCDSSVVAIATSTTPHMKLLVVRLLIPTKASSLLASSTLPLDNVNMTQASQARAELLIQDREEASIMVNVSTLAPQTQYSTPRLVWRPDGTGIYVSSDDGVVRGIEASTGKLMATLAAHEPGSKLRCLWAGNRRVCENSQSEVPREFLISGGFDQKLIAWHA</sequence>
<dbReference type="Proteomes" id="UP000813461">
    <property type="component" value="Unassembled WGS sequence"/>
</dbReference>
<protein>
    <submittedName>
        <fullName evidence="1">WD40-repeat-containing domain protein</fullName>
    </submittedName>
</protein>
<keyword evidence="2" id="KW-1185">Reference proteome</keyword>
<dbReference type="AlphaFoldDB" id="A0A8K0QY19"/>
<name>A0A8K0QY19_9PLEO</name>
<reference evidence="1" key="1">
    <citation type="journal article" date="2021" name="Nat. Commun.">
        <title>Genetic determinants of endophytism in the Arabidopsis root mycobiome.</title>
        <authorList>
            <person name="Mesny F."/>
            <person name="Miyauchi S."/>
            <person name="Thiergart T."/>
            <person name="Pickel B."/>
            <person name="Atanasova L."/>
            <person name="Karlsson M."/>
            <person name="Huettel B."/>
            <person name="Barry K.W."/>
            <person name="Haridas S."/>
            <person name="Chen C."/>
            <person name="Bauer D."/>
            <person name="Andreopoulos W."/>
            <person name="Pangilinan J."/>
            <person name="LaButti K."/>
            <person name="Riley R."/>
            <person name="Lipzen A."/>
            <person name="Clum A."/>
            <person name="Drula E."/>
            <person name="Henrissat B."/>
            <person name="Kohler A."/>
            <person name="Grigoriev I.V."/>
            <person name="Martin F.M."/>
            <person name="Hacquard S."/>
        </authorList>
    </citation>
    <scope>NUCLEOTIDE SEQUENCE</scope>
    <source>
        <strain evidence="1">MPI-SDFR-AT-0120</strain>
    </source>
</reference>
<dbReference type="InterPro" id="IPR001680">
    <property type="entry name" value="WD40_rpt"/>
</dbReference>
<proteinExistence type="predicted"/>
<evidence type="ECO:0000313" key="1">
    <source>
        <dbReference type="EMBL" id="KAH7078209.1"/>
    </source>
</evidence>
<evidence type="ECO:0000313" key="2">
    <source>
        <dbReference type="Proteomes" id="UP000813461"/>
    </source>
</evidence>
<accession>A0A8K0QY19</accession>
<gene>
    <name evidence="1" type="ORF">FB567DRAFT_533416</name>
</gene>
<dbReference type="InterPro" id="IPR006594">
    <property type="entry name" value="LisH"/>
</dbReference>
<comment type="caution">
    <text evidence="1">The sequence shown here is derived from an EMBL/GenBank/DDBJ whole genome shotgun (WGS) entry which is preliminary data.</text>
</comment>
<dbReference type="InterPro" id="IPR015943">
    <property type="entry name" value="WD40/YVTN_repeat-like_dom_sf"/>
</dbReference>
<dbReference type="OrthoDB" id="1932312at2759"/>
<dbReference type="PROSITE" id="PS50896">
    <property type="entry name" value="LISH"/>
    <property type="match status" value="1"/>
</dbReference>
<dbReference type="SUPFAM" id="SSF50978">
    <property type="entry name" value="WD40 repeat-like"/>
    <property type="match status" value="1"/>
</dbReference>
<dbReference type="EMBL" id="JAGMVJ010000017">
    <property type="protein sequence ID" value="KAH7078209.1"/>
    <property type="molecule type" value="Genomic_DNA"/>
</dbReference>
<dbReference type="InterPro" id="IPR036322">
    <property type="entry name" value="WD40_repeat_dom_sf"/>
</dbReference>
<dbReference type="SMART" id="SM00320">
    <property type="entry name" value="WD40"/>
    <property type="match status" value="5"/>
</dbReference>
<organism evidence="1 2">
    <name type="scientific">Paraphoma chrysanthemicola</name>
    <dbReference type="NCBI Taxonomy" id="798071"/>
    <lineage>
        <taxon>Eukaryota</taxon>
        <taxon>Fungi</taxon>
        <taxon>Dikarya</taxon>
        <taxon>Ascomycota</taxon>
        <taxon>Pezizomycotina</taxon>
        <taxon>Dothideomycetes</taxon>
        <taxon>Pleosporomycetidae</taxon>
        <taxon>Pleosporales</taxon>
        <taxon>Pleosporineae</taxon>
        <taxon>Phaeosphaeriaceae</taxon>
        <taxon>Paraphoma</taxon>
    </lineage>
</organism>
<dbReference type="Gene3D" id="2.130.10.10">
    <property type="entry name" value="YVTN repeat-like/Quinoprotein amine dehydrogenase"/>
    <property type="match status" value="2"/>
</dbReference>